<protein>
    <submittedName>
        <fullName evidence="1">Uncharacterized protein</fullName>
    </submittedName>
</protein>
<proteinExistence type="predicted"/>
<gene>
    <name evidence="1" type="ORF">C9J27_04100</name>
</gene>
<dbReference type="Proteomes" id="UP000241426">
    <property type="component" value="Unassembled WGS sequence"/>
</dbReference>
<dbReference type="AlphaFoldDB" id="A0A2T3KKR8"/>
<accession>A0A2T3KKR8</accession>
<evidence type="ECO:0000313" key="1">
    <source>
        <dbReference type="EMBL" id="PSV00314.1"/>
    </source>
</evidence>
<organism evidence="1 2">
    <name type="scientific">Photobacterium kishitanii</name>
    <dbReference type="NCBI Taxonomy" id="318456"/>
    <lineage>
        <taxon>Bacteria</taxon>
        <taxon>Pseudomonadati</taxon>
        <taxon>Pseudomonadota</taxon>
        <taxon>Gammaproteobacteria</taxon>
        <taxon>Vibrionales</taxon>
        <taxon>Vibrionaceae</taxon>
        <taxon>Photobacterium</taxon>
    </lineage>
</organism>
<evidence type="ECO:0000313" key="2">
    <source>
        <dbReference type="Proteomes" id="UP000241426"/>
    </source>
</evidence>
<name>A0A2T3KKR8_9GAMM</name>
<reference evidence="1 2" key="1">
    <citation type="submission" date="2018-01" db="EMBL/GenBank/DDBJ databases">
        <title>Whole genome sequencing of Histamine producing bacteria.</title>
        <authorList>
            <person name="Butler K."/>
        </authorList>
    </citation>
    <scope>NUCLEOTIDE SEQUENCE [LARGE SCALE GENOMIC DNA]</scope>
    <source>
        <strain evidence="1 2">FS-7.2</strain>
    </source>
</reference>
<dbReference type="RefSeq" id="WP_107288944.1">
    <property type="nucleotide sequence ID" value="NZ_PYNF01000003.1"/>
</dbReference>
<comment type="caution">
    <text evidence="1">The sequence shown here is derived from an EMBL/GenBank/DDBJ whole genome shotgun (WGS) entry which is preliminary data.</text>
</comment>
<sequence>MTNTSSTSVNPAQKEALAISLNIKPSELESLGADNGTYKFKANGKTFSVHESTLSNLEFYRANAI</sequence>
<dbReference type="EMBL" id="PYNF01000003">
    <property type="protein sequence ID" value="PSV00314.1"/>
    <property type="molecule type" value="Genomic_DNA"/>
</dbReference>